<feature type="coiled-coil region" evidence="1">
    <location>
        <begin position="129"/>
        <end position="163"/>
    </location>
</feature>
<protein>
    <submittedName>
        <fullName evidence="2">Uncharacterized protein</fullName>
    </submittedName>
</protein>
<dbReference type="VEuPathDB" id="VectorBase:GBRI036670"/>
<keyword evidence="3" id="KW-1185">Reference proteome</keyword>
<dbReference type="Proteomes" id="UP000091820">
    <property type="component" value="Unassembled WGS sequence"/>
</dbReference>
<dbReference type="STRING" id="37001.A0A1A9WXW4"/>
<keyword evidence="1" id="KW-0175">Coiled coil</keyword>
<sequence>MVTASCGYGFISWIILCYFEHIEYHSIQKQTLEANRGDDTENFLGSNDYTLPILPESPVTSPPLSSTYHDTYESYINFFLRTFICLYVLAKIAFIAEDYITKRNMGTNYARMPDFEEEYRLKFLDMENAKNLREQQKTLLMQINSLEKQNLELKDQFKSETDDSNNQTINGIETYEEINRPGGGGGLPNIYVSNNHFHTNRHVFLKEEKLTMTFIKKSGGEKRDNNTDNIWKKYLDMQPKMTANGKSLTQTSLNQPVIISTADVFSNNTNNNTLLVTGGDKGLHYQVKV</sequence>
<evidence type="ECO:0000256" key="1">
    <source>
        <dbReference type="SAM" id="Coils"/>
    </source>
</evidence>
<dbReference type="EnsemblMetazoa" id="GBRI036670-RA">
    <property type="protein sequence ID" value="GBRI036670-PA"/>
    <property type="gene ID" value="GBRI036670"/>
</dbReference>
<name>A0A1A9WXW4_9MUSC</name>
<reference evidence="2" key="2">
    <citation type="submission" date="2020-05" db="UniProtKB">
        <authorList>
            <consortium name="EnsemblMetazoa"/>
        </authorList>
    </citation>
    <scope>IDENTIFICATION</scope>
    <source>
        <strain evidence="2">IAEA</strain>
    </source>
</reference>
<accession>A0A1A9WXW4</accession>
<dbReference type="AlphaFoldDB" id="A0A1A9WXW4"/>
<evidence type="ECO:0000313" key="3">
    <source>
        <dbReference type="Proteomes" id="UP000091820"/>
    </source>
</evidence>
<proteinExistence type="predicted"/>
<reference evidence="3" key="1">
    <citation type="submission" date="2014-03" db="EMBL/GenBank/DDBJ databases">
        <authorList>
            <person name="Aksoy S."/>
            <person name="Warren W."/>
            <person name="Wilson R.K."/>
        </authorList>
    </citation>
    <scope>NUCLEOTIDE SEQUENCE [LARGE SCALE GENOMIC DNA]</scope>
    <source>
        <strain evidence="3">IAEA</strain>
    </source>
</reference>
<organism evidence="2 3">
    <name type="scientific">Glossina brevipalpis</name>
    <dbReference type="NCBI Taxonomy" id="37001"/>
    <lineage>
        <taxon>Eukaryota</taxon>
        <taxon>Metazoa</taxon>
        <taxon>Ecdysozoa</taxon>
        <taxon>Arthropoda</taxon>
        <taxon>Hexapoda</taxon>
        <taxon>Insecta</taxon>
        <taxon>Pterygota</taxon>
        <taxon>Neoptera</taxon>
        <taxon>Endopterygota</taxon>
        <taxon>Diptera</taxon>
        <taxon>Brachycera</taxon>
        <taxon>Muscomorpha</taxon>
        <taxon>Hippoboscoidea</taxon>
        <taxon>Glossinidae</taxon>
        <taxon>Glossina</taxon>
    </lineage>
</organism>
<evidence type="ECO:0000313" key="2">
    <source>
        <dbReference type="EnsemblMetazoa" id="GBRI036670-PA"/>
    </source>
</evidence>